<dbReference type="STRING" id="274537.BIU88_10100"/>
<dbReference type="RefSeq" id="WP_069810644.1">
    <property type="nucleotide sequence ID" value="NZ_CP017305.1"/>
</dbReference>
<sequence length="68" mass="7717">MKITYFKDTDTAFIQLLDKPVFETREISDNVLIDVDEEGNLVSMTVEHAKEKAGSSEFSYQEIAKKTA</sequence>
<evidence type="ECO:0008006" key="3">
    <source>
        <dbReference type="Google" id="ProtNLM"/>
    </source>
</evidence>
<organism evidence="1 2">
    <name type="scientific">Chlorobaculum limnaeum</name>
    <dbReference type="NCBI Taxonomy" id="274537"/>
    <lineage>
        <taxon>Bacteria</taxon>
        <taxon>Pseudomonadati</taxon>
        <taxon>Chlorobiota</taxon>
        <taxon>Chlorobiia</taxon>
        <taxon>Chlorobiales</taxon>
        <taxon>Chlorobiaceae</taxon>
        <taxon>Chlorobaculum</taxon>
    </lineage>
</organism>
<dbReference type="PANTHER" id="PTHR37029:SF1">
    <property type="entry name" value="SSR1768 PROTEIN"/>
    <property type="match status" value="1"/>
</dbReference>
<proteinExistence type="predicted"/>
<evidence type="ECO:0000313" key="2">
    <source>
        <dbReference type="Proteomes" id="UP000095185"/>
    </source>
</evidence>
<dbReference type="Proteomes" id="UP000095185">
    <property type="component" value="Chromosome"/>
</dbReference>
<dbReference type="InterPro" id="IPR019270">
    <property type="entry name" value="DUF2283"/>
</dbReference>
<dbReference type="Pfam" id="PF10049">
    <property type="entry name" value="DUF2283"/>
    <property type="match status" value="1"/>
</dbReference>
<name>A0A1D8CZT8_CHLLM</name>
<dbReference type="EMBL" id="CP017305">
    <property type="protein sequence ID" value="AOS84452.1"/>
    <property type="molecule type" value="Genomic_DNA"/>
</dbReference>
<evidence type="ECO:0000313" key="1">
    <source>
        <dbReference type="EMBL" id="AOS84452.1"/>
    </source>
</evidence>
<accession>A0A1D8CZT8</accession>
<gene>
    <name evidence="1" type="ORF">BIU88_10100</name>
</gene>
<protein>
    <recommendedName>
        <fullName evidence="3">DUF2283 domain-containing protein</fullName>
    </recommendedName>
</protein>
<keyword evidence="2" id="KW-1185">Reference proteome</keyword>
<dbReference type="KEGG" id="clz:BIU88_10100"/>
<dbReference type="OrthoDB" id="9799670at2"/>
<reference evidence="1" key="1">
    <citation type="submission" date="2016-09" db="EMBL/GenBank/DDBJ databases">
        <title>Genome sequence of Chlorobaculum limnaeum.</title>
        <authorList>
            <person name="Liu Z."/>
            <person name="Tank M."/>
            <person name="Bryant D.A."/>
        </authorList>
    </citation>
    <scope>NUCLEOTIDE SEQUENCE [LARGE SCALE GENOMIC DNA]</scope>
    <source>
        <strain evidence="1">DSM 1677</strain>
    </source>
</reference>
<dbReference type="AlphaFoldDB" id="A0A1D8CZT8"/>
<dbReference type="PANTHER" id="PTHR37029">
    <property type="entry name" value="SSR1768 PROTEIN"/>
    <property type="match status" value="1"/>
</dbReference>